<keyword evidence="2" id="KW-1185">Reference proteome</keyword>
<gene>
    <name evidence="1" type="ORF">Cspa_c26560</name>
</gene>
<dbReference type="PATRIC" id="fig|931276.5.peg.2664"/>
<name>M1MNW8_9CLOT</name>
<dbReference type="Proteomes" id="UP000011728">
    <property type="component" value="Chromosome"/>
</dbReference>
<evidence type="ECO:0000313" key="2">
    <source>
        <dbReference type="Proteomes" id="UP000011728"/>
    </source>
</evidence>
<sequence>MTKRINYDNITVTCNGSPSKESLMNYYNLLIDYHIRKYGKKVVKKALEELLNED</sequence>
<reference evidence="1 2" key="1">
    <citation type="submission" date="2013-02" db="EMBL/GenBank/DDBJ databases">
        <title>Genome sequence of Clostridium saccharoperbutylacetonicum N1-4(HMT).</title>
        <authorList>
            <person name="Poehlein A."/>
            <person name="Daniel R."/>
        </authorList>
    </citation>
    <scope>NUCLEOTIDE SEQUENCE [LARGE SCALE GENOMIC DNA]</scope>
    <source>
        <strain evidence="2">N1-4(HMT)</strain>
    </source>
</reference>
<evidence type="ECO:0000313" key="1">
    <source>
        <dbReference type="EMBL" id="AGF56421.1"/>
    </source>
</evidence>
<protein>
    <submittedName>
        <fullName evidence="1">Uncharacterized protein</fullName>
    </submittedName>
</protein>
<dbReference type="AlphaFoldDB" id="M1MNW8"/>
<dbReference type="RefSeq" id="WP_015392740.1">
    <property type="nucleotide sequence ID" value="NC_020291.1"/>
</dbReference>
<dbReference type="HOGENOM" id="CLU_3042121_0_0_9"/>
<dbReference type="KEGG" id="csr:Cspa_c26560"/>
<dbReference type="eggNOG" id="ENOG5031UTE">
    <property type="taxonomic scope" value="Bacteria"/>
</dbReference>
<dbReference type="EMBL" id="CP004121">
    <property type="protein sequence ID" value="AGF56421.1"/>
    <property type="molecule type" value="Genomic_DNA"/>
</dbReference>
<proteinExistence type="predicted"/>
<accession>M1MNW8</accession>
<organism evidence="1 2">
    <name type="scientific">Clostridium saccharoperbutylacetonicum N1-4(HMT)</name>
    <dbReference type="NCBI Taxonomy" id="931276"/>
    <lineage>
        <taxon>Bacteria</taxon>
        <taxon>Bacillati</taxon>
        <taxon>Bacillota</taxon>
        <taxon>Clostridia</taxon>
        <taxon>Eubacteriales</taxon>
        <taxon>Clostridiaceae</taxon>
        <taxon>Clostridium</taxon>
    </lineage>
</organism>